<evidence type="ECO:0000313" key="9">
    <source>
        <dbReference type="EMBL" id="MCU6697425.1"/>
    </source>
</evidence>
<dbReference type="Proteomes" id="UP001652461">
    <property type="component" value="Unassembled WGS sequence"/>
</dbReference>
<evidence type="ECO:0000256" key="7">
    <source>
        <dbReference type="ARBA" id="ARBA00023277"/>
    </source>
</evidence>
<dbReference type="PROSITE" id="PS00545">
    <property type="entry name" value="ALDOSE_1_EPIMERASE"/>
    <property type="match status" value="1"/>
</dbReference>
<comment type="catalytic activity">
    <reaction evidence="1 8">
        <text>alpha-D-glucose = beta-D-glucose</text>
        <dbReference type="Rhea" id="RHEA:10264"/>
        <dbReference type="ChEBI" id="CHEBI:15903"/>
        <dbReference type="ChEBI" id="CHEBI:17925"/>
        <dbReference type="EC" id="5.1.3.3"/>
    </reaction>
</comment>
<evidence type="ECO:0000256" key="4">
    <source>
        <dbReference type="ARBA" id="ARBA00013185"/>
    </source>
</evidence>
<keyword evidence="6 8" id="KW-0413">Isomerase</keyword>
<comment type="caution">
    <text evidence="9">The sequence shown here is derived from an EMBL/GenBank/DDBJ whole genome shotgun (WGS) entry which is preliminary data.</text>
</comment>
<evidence type="ECO:0000256" key="1">
    <source>
        <dbReference type="ARBA" id="ARBA00001614"/>
    </source>
</evidence>
<proteinExistence type="inferred from homology"/>
<dbReference type="PANTHER" id="PTHR10091:SF0">
    <property type="entry name" value="GALACTOSE MUTAROTASE"/>
    <property type="match status" value="1"/>
</dbReference>
<protein>
    <recommendedName>
        <fullName evidence="5 8">Aldose 1-epimerase</fullName>
        <ecNumber evidence="4 8">5.1.3.3</ecNumber>
    </recommendedName>
</protein>
<keyword evidence="7 8" id="KW-0119">Carbohydrate metabolism</keyword>
<dbReference type="PIRSF" id="PIRSF005096">
    <property type="entry name" value="GALM"/>
    <property type="match status" value="1"/>
</dbReference>
<dbReference type="PANTHER" id="PTHR10091">
    <property type="entry name" value="ALDOSE-1-EPIMERASE"/>
    <property type="match status" value="1"/>
</dbReference>
<dbReference type="InterPro" id="IPR047215">
    <property type="entry name" value="Galactose_mutarotase-like"/>
</dbReference>
<evidence type="ECO:0000313" key="10">
    <source>
        <dbReference type="Proteomes" id="UP001652461"/>
    </source>
</evidence>
<comment type="pathway">
    <text evidence="2 8">Carbohydrate metabolism; hexose metabolism.</text>
</comment>
<dbReference type="InterPro" id="IPR015443">
    <property type="entry name" value="Aldose_1-epimerase"/>
</dbReference>
<dbReference type="InterPro" id="IPR011013">
    <property type="entry name" value="Gal_mutarotase_sf_dom"/>
</dbReference>
<evidence type="ECO:0000256" key="3">
    <source>
        <dbReference type="ARBA" id="ARBA00006206"/>
    </source>
</evidence>
<dbReference type="RefSeq" id="WP_158363856.1">
    <property type="nucleotide sequence ID" value="NZ_JAOQKC010000014.1"/>
</dbReference>
<evidence type="ECO:0000256" key="2">
    <source>
        <dbReference type="ARBA" id="ARBA00005028"/>
    </source>
</evidence>
<dbReference type="EC" id="5.1.3.3" evidence="4 8"/>
<gene>
    <name evidence="9" type="ORF">OCV63_11055</name>
</gene>
<reference evidence="9 10" key="1">
    <citation type="journal article" date="2021" name="ISME Commun">
        <title>Automated analysis of genomic sequences facilitates high-throughput and comprehensive description of bacteria.</title>
        <authorList>
            <person name="Hitch T.C.A."/>
        </authorList>
    </citation>
    <scope>NUCLEOTIDE SEQUENCE [LARGE SCALE GENOMIC DNA]</scope>
    <source>
        <strain evidence="9 10">Sanger_04</strain>
    </source>
</reference>
<dbReference type="Pfam" id="PF01263">
    <property type="entry name" value="Aldose_epim"/>
    <property type="match status" value="1"/>
</dbReference>
<dbReference type="CDD" id="cd09019">
    <property type="entry name" value="galactose_mutarotase_like"/>
    <property type="match status" value="1"/>
</dbReference>
<accession>A0ABT2RYM1</accession>
<dbReference type="InterPro" id="IPR014718">
    <property type="entry name" value="GH-type_carb-bd"/>
</dbReference>
<dbReference type="InterPro" id="IPR008183">
    <property type="entry name" value="Aldose_1/G6P_1-epimerase"/>
</dbReference>
<comment type="similarity">
    <text evidence="3 8">Belongs to the aldose epimerase family.</text>
</comment>
<evidence type="ECO:0000256" key="5">
    <source>
        <dbReference type="ARBA" id="ARBA00014165"/>
    </source>
</evidence>
<dbReference type="NCBIfam" id="NF008277">
    <property type="entry name" value="PRK11055.1"/>
    <property type="match status" value="1"/>
</dbReference>
<sequence length="347" mass="38819">MSVTVKAFDKLRDGRIANLYTIENQKGMQAVLTDFGAVLVKLLVLDQDGKLRDVVLGYDELEKYEDNFDMLGTTVGRNVNRIEKGRFTIDGVEYQLEINENDNNIHSSMAHGFHKVLWEAESFTDDSVSFTYHSPDMENGFPGNLDISLTYTLTDTGALILSYYGTTDKKTLVNLTNHSYFNLSGYETGNILDTIVWINAEQFTPVRKGIIPTGEIRDVAGTPMDFRKPRAIGQEIHADDEQLKLVYGYDHNFVLKGFGKGLRKAATAESPKSGIRMTVYTDLPGLQFYAGNTTRDIIGKGGVLITKNSGFCMESHYYANSINTPNFPQPILDKGGLYKTTTIYQFT</sequence>
<evidence type="ECO:0000256" key="6">
    <source>
        <dbReference type="ARBA" id="ARBA00023235"/>
    </source>
</evidence>
<keyword evidence="10" id="KW-1185">Reference proteome</keyword>
<name>A0ABT2RYM1_9FIRM</name>
<evidence type="ECO:0000256" key="8">
    <source>
        <dbReference type="PIRNR" id="PIRNR005096"/>
    </source>
</evidence>
<dbReference type="SUPFAM" id="SSF74650">
    <property type="entry name" value="Galactose mutarotase-like"/>
    <property type="match status" value="1"/>
</dbReference>
<organism evidence="9 10">
    <name type="scientific">Laedolimicola ammoniilytica</name>
    <dbReference type="NCBI Taxonomy" id="2981771"/>
    <lineage>
        <taxon>Bacteria</taxon>
        <taxon>Bacillati</taxon>
        <taxon>Bacillota</taxon>
        <taxon>Clostridia</taxon>
        <taxon>Lachnospirales</taxon>
        <taxon>Lachnospiraceae</taxon>
        <taxon>Laedolimicola</taxon>
    </lineage>
</organism>
<dbReference type="InterPro" id="IPR018052">
    <property type="entry name" value="Ald1_epimerase_CS"/>
</dbReference>
<dbReference type="EMBL" id="JAOQKC010000014">
    <property type="protein sequence ID" value="MCU6697425.1"/>
    <property type="molecule type" value="Genomic_DNA"/>
</dbReference>
<dbReference type="Gene3D" id="2.70.98.10">
    <property type="match status" value="1"/>
</dbReference>